<accession>A0A023B197</accession>
<evidence type="ECO:0000313" key="2">
    <source>
        <dbReference type="EMBL" id="EZG46521.1"/>
    </source>
</evidence>
<keyword evidence="3" id="KW-1185">Reference proteome</keyword>
<dbReference type="GeneID" id="22914716"/>
<reference evidence="2" key="1">
    <citation type="submission" date="2013-12" db="EMBL/GenBank/DDBJ databases">
        <authorList>
            <person name="Omoto C.K."/>
            <person name="Sibley D."/>
            <person name="Venepally P."/>
            <person name="Hadjithomas M."/>
            <person name="Karamycheva S."/>
            <person name="Brunk B."/>
            <person name="Roos D."/>
            <person name="Caler E."/>
            <person name="Lorenzi H."/>
        </authorList>
    </citation>
    <scope>NUCLEOTIDE SEQUENCE</scope>
</reference>
<feature type="compositionally biased region" description="Basic and acidic residues" evidence="1">
    <location>
        <begin position="537"/>
        <end position="569"/>
    </location>
</feature>
<feature type="compositionally biased region" description="Low complexity" evidence="1">
    <location>
        <begin position="570"/>
        <end position="580"/>
    </location>
</feature>
<feature type="region of interest" description="Disordered" evidence="1">
    <location>
        <begin position="537"/>
        <end position="582"/>
    </location>
</feature>
<evidence type="ECO:0000256" key="1">
    <source>
        <dbReference type="SAM" id="MobiDB-lite"/>
    </source>
</evidence>
<dbReference type="AlphaFoldDB" id="A0A023B197"/>
<dbReference type="Proteomes" id="UP000019763">
    <property type="component" value="Unassembled WGS sequence"/>
</dbReference>
<feature type="compositionally biased region" description="Basic and acidic residues" evidence="1">
    <location>
        <begin position="161"/>
        <end position="178"/>
    </location>
</feature>
<proteinExistence type="predicted"/>
<dbReference type="RefSeq" id="XP_011132294.1">
    <property type="nucleotide sequence ID" value="XM_011133992.1"/>
</dbReference>
<feature type="region of interest" description="Disordered" evidence="1">
    <location>
        <begin position="154"/>
        <end position="181"/>
    </location>
</feature>
<sequence>MRLESPTRNITTLVQASYGEIDIEDNSQFYPFSNNPLVQLVDEWGPNDNYFEELFGWAPSDDTQIDIEKFGQEQLHGPKDQHGRTTETPEIDIENLLAFTLDDSGADDSAAELTHEDFEKLLDDILDEGNGKVDSEVWSGSDLGDLLEALDKDGAGSSEFSRSKSDKLLEPLAGEKDSSGAADIDDSFLRGLEELPPSGLLGQIEPTQGRRYEIGEVRKSDQFGESVLKGQATAASSTSLRDYWSGVRFEDVVSESVVAANTPSGVDGERAAVGRSLVAAVRRIPFRIVRKRARRPERVMTEVVKSRNMRTGSDERNMMADERPGFEIQARGEEFLCMSARYLMWAYDVKKYGWSHFAGFDTSNLSVFGLAKKVRDLVRRRESCLMTELTLGSSCYDISPGRRMESVAWDKKRFLTWLDHIDHDNSIGSRCNRLTNRFIPAEKVDEAIADALQYWPAVGTFARRIHCWWCARTKYYNDPECQPLGKARVSRWDFEQLVIKKLGDLGAPLEEVAKSCRRELRRKLILKTQEHLQQEHLQQEHLQQEHLQQEHLQQEHLQQEHLQQEHLQQEHLQQGQQEQHIQVKETNLQDTVPSELVGACGNKFQIATVEETQLQIEPKYLVWSYDIHNNNWWGSVPHAMRGLSVFGLARCAREWILAGNELHTLNVGCYTCCEGGMTHLEADGCERCESPWNIEEFWEWLRCRHFCADDEDGEKTTDVPRLGFDAPDVTRLQGVVDQSRFAASVWTQPINFFVPRESDCASLPCKVRQWWDERPLDAIAAKGLSPWECERIFLYKLNRLAASALDDARIVVETRDNVFEIVEMKMWREAPIL</sequence>
<name>A0A023B197_GRENI</name>
<protein>
    <submittedName>
        <fullName evidence="2">Uncharacterized protein</fullName>
    </submittedName>
</protein>
<gene>
    <name evidence="2" type="ORF">GNI_133620</name>
</gene>
<dbReference type="VEuPathDB" id="CryptoDB:GNI_133620"/>
<dbReference type="EMBL" id="AFNH02000992">
    <property type="protein sequence ID" value="EZG46521.1"/>
    <property type="molecule type" value="Genomic_DNA"/>
</dbReference>
<organism evidence="2 3">
    <name type="scientific">Gregarina niphandrodes</name>
    <name type="common">Septate eugregarine</name>
    <dbReference type="NCBI Taxonomy" id="110365"/>
    <lineage>
        <taxon>Eukaryota</taxon>
        <taxon>Sar</taxon>
        <taxon>Alveolata</taxon>
        <taxon>Apicomplexa</taxon>
        <taxon>Conoidasida</taxon>
        <taxon>Gregarinasina</taxon>
        <taxon>Eugregarinorida</taxon>
        <taxon>Gregarinidae</taxon>
        <taxon>Gregarina</taxon>
    </lineage>
</organism>
<comment type="caution">
    <text evidence="2">The sequence shown here is derived from an EMBL/GenBank/DDBJ whole genome shotgun (WGS) entry which is preliminary data.</text>
</comment>
<evidence type="ECO:0000313" key="3">
    <source>
        <dbReference type="Proteomes" id="UP000019763"/>
    </source>
</evidence>